<feature type="transmembrane region" description="Helical" evidence="8">
    <location>
        <begin position="60"/>
        <end position="79"/>
    </location>
</feature>
<keyword evidence="4 8" id="KW-0812">Transmembrane</keyword>
<organism evidence="9">
    <name type="scientific">Amphora coffeiformis</name>
    <dbReference type="NCBI Taxonomy" id="265554"/>
    <lineage>
        <taxon>Eukaryota</taxon>
        <taxon>Sar</taxon>
        <taxon>Stramenopiles</taxon>
        <taxon>Ochrophyta</taxon>
        <taxon>Bacillariophyta</taxon>
        <taxon>Bacillariophyceae</taxon>
        <taxon>Bacillariophycidae</taxon>
        <taxon>Thalassiophysales</taxon>
        <taxon>Catenulaceae</taxon>
        <taxon>Amphora</taxon>
    </lineage>
</organism>
<reference evidence="9" key="1">
    <citation type="submission" date="2021-01" db="EMBL/GenBank/DDBJ databases">
        <authorList>
            <person name="Corre E."/>
            <person name="Pelletier E."/>
            <person name="Niang G."/>
            <person name="Scheremetjew M."/>
            <person name="Finn R."/>
            <person name="Kale V."/>
            <person name="Holt S."/>
            <person name="Cochrane G."/>
            <person name="Meng A."/>
            <person name="Brown T."/>
            <person name="Cohen L."/>
        </authorList>
    </citation>
    <scope>NUCLEOTIDE SEQUENCE</scope>
    <source>
        <strain evidence="9">CCMP127</strain>
    </source>
</reference>
<evidence type="ECO:0000256" key="1">
    <source>
        <dbReference type="ARBA" id="ARBA00004651"/>
    </source>
</evidence>
<evidence type="ECO:0000256" key="5">
    <source>
        <dbReference type="ARBA" id="ARBA00022989"/>
    </source>
</evidence>
<dbReference type="GO" id="GO:0005886">
    <property type="term" value="C:plasma membrane"/>
    <property type="evidence" value="ECO:0007669"/>
    <property type="project" value="UniProtKB-SubCell"/>
</dbReference>
<evidence type="ECO:0000256" key="2">
    <source>
        <dbReference type="ARBA" id="ARBA00022448"/>
    </source>
</evidence>
<dbReference type="InterPro" id="IPR036259">
    <property type="entry name" value="MFS_trans_sf"/>
</dbReference>
<evidence type="ECO:0000256" key="3">
    <source>
        <dbReference type="ARBA" id="ARBA00022475"/>
    </source>
</evidence>
<dbReference type="AlphaFoldDB" id="A0A7S3P6F4"/>
<proteinExistence type="predicted"/>
<keyword evidence="3" id="KW-1003">Cell membrane</keyword>
<evidence type="ECO:0000256" key="8">
    <source>
        <dbReference type="SAM" id="Phobius"/>
    </source>
</evidence>
<dbReference type="EMBL" id="HBIM01007029">
    <property type="protein sequence ID" value="CAE0408212.1"/>
    <property type="molecule type" value="Transcribed_RNA"/>
</dbReference>
<name>A0A7S3P6F4_9STRA</name>
<accession>A0A7S3P6F4</accession>
<comment type="subcellular location">
    <subcellularLocation>
        <location evidence="1">Cell membrane</location>
        <topology evidence="1">Multi-pass membrane protein</topology>
    </subcellularLocation>
</comment>
<dbReference type="PANTHER" id="PTHR43266:SF2">
    <property type="entry name" value="MAJOR FACILITATOR SUPERFAMILY (MFS) PROFILE DOMAIN-CONTAINING PROTEIN"/>
    <property type="match status" value="1"/>
</dbReference>
<dbReference type="Gene3D" id="1.20.1250.20">
    <property type="entry name" value="MFS general substrate transporter like domains"/>
    <property type="match status" value="1"/>
</dbReference>
<sequence>MRMGALFGAVGVGCLIGPPLVDQFTSLQRPATVQVAAVAALGLSTMACALISLNLLGNPLWLLCCFTVLRSFGVAVLWIQASLLLQELSAPEYLGRVLSMDYGLALLGEAANAIVTGRLRDAAHWSPEQVCAWLATLGFFFTAAWTVYTCRGGGAMSLSPAAKKASEPRQTDEDEPTENWRRKGGYR</sequence>
<evidence type="ECO:0000313" key="9">
    <source>
        <dbReference type="EMBL" id="CAE0408212.1"/>
    </source>
</evidence>
<feature type="transmembrane region" description="Helical" evidence="8">
    <location>
        <begin position="33"/>
        <end position="53"/>
    </location>
</feature>
<dbReference type="SUPFAM" id="SSF103473">
    <property type="entry name" value="MFS general substrate transporter"/>
    <property type="match status" value="1"/>
</dbReference>
<evidence type="ECO:0000256" key="7">
    <source>
        <dbReference type="SAM" id="MobiDB-lite"/>
    </source>
</evidence>
<keyword evidence="2" id="KW-0813">Transport</keyword>
<keyword evidence="5 8" id="KW-1133">Transmembrane helix</keyword>
<gene>
    <name evidence="9" type="ORF">ACOF00016_LOCUS5984</name>
</gene>
<keyword evidence="6 8" id="KW-0472">Membrane</keyword>
<evidence type="ECO:0000256" key="4">
    <source>
        <dbReference type="ARBA" id="ARBA00022692"/>
    </source>
</evidence>
<protein>
    <submittedName>
        <fullName evidence="9">Uncharacterized protein</fullName>
    </submittedName>
</protein>
<feature type="region of interest" description="Disordered" evidence="7">
    <location>
        <begin position="158"/>
        <end position="187"/>
    </location>
</feature>
<feature type="transmembrane region" description="Helical" evidence="8">
    <location>
        <begin position="131"/>
        <end position="148"/>
    </location>
</feature>
<dbReference type="PANTHER" id="PTHR43266">
    <property type="entry name" value="MACROLIDE-EFFLUX PROTEIN"/>
    <property type="match status" value="1"/>
</dbReference>
<evidence type="ECO:0000256" key="6">
    <source>
        <dbReference type="ARBA" id="ARBA00023136"/>
    </source>
</evidence>